<organism evidence="1 2">
    <name type="scientific">Sulfuricurvum kujiense</name>
    <dbReference type="NCBI Taxonomy" id="148813"/>
    <lineage>
        <taxon>Bacteria</taxon>
        <taxon>Pseudomonadati</taxon>
        <taxon>Campylobacterota</taxon>
        <taxon>Epsilonproteobacteria</taxon>
        <taxon>Campylobacterales</taxon>
        <taxon>Sulfurimonadaceae</taxon>
        <taxon>Sulfuricurvum</taxon>
    </lineage>
</organism>
<evidence type="ECO:0000313" key="1">
    <source>
        <dbReference type="EMBL" id="DAB37625.1"/>
    </source>
</evidence>
<dbReference type="RefSeq" id="WP_294894571.1">
    <property type="nucleotide sequence ID" value="NZ_DLUI01000145.1"/>
</dbReference>
<name>A0A2D3WCJ4_9BACT</name>
<dbReference type="AlphaFoldDB" id="A0A2D3WCJ4"/>
<gene>
    <name evidence="1" type="ORF">CFH83_10120</name>
</gene>
<comment type="caution">
    <text evidence="1">The sequence shown here is derived from an EMBL/GenBank/DDBJ whole genome shotgun (WGS) entry which is preliminary data.</text>
</comment>
<proteinExistence type="predicted"/>
<reference evidence="1 2" key="1">
    <citation type="journal article" date="2017" name="Front. Microbiol.">
        <title>Comparative Genomic Analysis of the Class Epsilonproteobacteria and Proposed Reclassification to Epsilonbacteraeota (phyl. nov.).</title>
        <authorList>
            <person name="Waite D.W."/>
            <person name="Vanwonterghem I."/>
            <person name="Rinke C."/>
            <person name="Parks D.H."/>
            <person name="Zhang Y."/>
            <person name="Takai K."/>
            <person name="Sievert S.M."/>
            <person name="Simon J."/>
            <person name="Campbell B.J."/>
            <person name="Hanson T.E."/>
            <person name="Woyke T."/>
            <person name="Klotz M.G."/>
            <person name="Hugenholtz P."/>
        </authorList>
    </citation>
    <scope>NUCLEOTIDE SEQUENCE [LARGE SCALE GENOMIC DNA]</scope>
    <source>
        <strain evidence="1">UBA12443</strain>
    </source>
</reference>
<evidence type="ECO:0008006" key="3">
    <source>
        <dbReference type="Google" id="ProtNLM"/>
    </source>
</evidence>
<protein>
    <recommendedName>
        <fullName evidence="3">BFD domain protein (2Fe-2S)-binding domain protein</fullName>
    </recommendedName>
</protein>
<accession>A0A2D3WCJ4</accession>
<evidence type="ECO:0000313" key="2">
    <source>
        <dbReference type="Proteomes" id="UP000228859"/>
    </source>
</evidence>
<dbReference type="EMBL" id="DLUI01000145">
    <property type="protein sequence ID" value="DAB37625.1"/>
    <property type="molecule type" value="Genomic_DNA"/>
</dbReference>
<dbReference type="Proteomes" id="UP000228859">
    <property type="component" value="Unassembled WGS sequence"/>
</dbReference>
<sequence length="92" mass="10595">MATQEEVLALEVCECGNKSVAEAITIFQETSLPYKKAKKLVTECDKSCCRAALLRLFDMAYFGKFDYDEIERLIQLRHDKLGEILERMKTGR</sequence>